<proteinExistence type="predicted"/>
<dbReference type="GO" id="GO:0016832">
    <property type="term" value="F:aldehyde-lyase activity"/>
    <property type="evidence" value="ECO:0007669"/>
    <property type="project" value="InterPro"/>
</dbReference>
<evidence type="ECO:0000313" key="2">
    <source>
        <dbReference type="Proteomes" id="UP000580839"/>
    </source>
</evidence>
<dbReference type="Pfam" id="PF01116">
    <property type="entry name" value="F_bP_aldolase"/>
    <property type="match status" value="1"/>
</dbReference>
<dbReference type="PANTHER" id="PTHR30304:SF0">
    <property type="entry name" value="D-TAGATOSE-1,6-BISPHOSPHATE ALDOLASE SUBUNIT GATY-RELATED"/>
    <property type="match status" value="1"/>
</dbReference>
<dbReference type="InterPro" id="IPR013785">
    <property type="entry name" value="Aldolase_TIM"/>
</dbReference>
<dbReference type="GO" id="GO:0008270">
    <property type="term" value="F:zinc ion binding"/>
    <property type="evidence" value="ECO:0007669"/>
    <property type="project" value="InterPro"/>
</dbReference>
<organism evidence="1 2">
    <name type="scientific">Eiseniibacteriota bacterium</name>
    <dbReference type="NCBI Taxonomy" id="2212470"/>
    <lineage>
        <taxon>Bacteria</taxon>
        <taxon>Candidatus Eiseniibacteriota</taxon>
    </lineage>
</organism>
<comment type="caution">
    <text evidence="1">The sequence shown here is derived from an EMBL/GenBank/DDBJ whole genome shotgun (WGS) entry which is preliminary data.</text>
</comment>
<sequence>MELKSSDEIRHATAALASGSSDALDRLVHTGVFGASIELRDAARDAVMQEARSRGLYPASIHGLYMARGRGEAPADFTVPAINIRGMAYDTARALFRARRALDAGAVICEIARSEITYTDQRPTEYTFVIIAAGLREGWTGPVFIQGDHFQVNAKKYLADPGKEMAAVKDLTAEALAAGFYNIDIDTSTLVELDKQGHEAQQQLNGGLCAELTAFIRAHEPKGVITSVGGEIGEVGGRNSNADELHAFMKVYGAALEKRAAGSTGISKISIQTGTSHGGVPLPDGSVAAVKLDFDALEQLSKIAREQYGLAGAVQHGASTLSADLFDQFPRRGACEIHLATEFQNMIFDHARFPAELKQSIYAKLRTEAADERKSTDTDEQFFYKTRKKALGSFKRELWNLPTEVRAAIGVTLEDKFRFLLTKLNAGGTRALAELHAPKVPGSFPSVGSAVGVGRGPEDITGLHD</sequence>
<dbReference type="Gene3D" id="3.20.20.70">
    <property type="entry name" value="Aldolase class I"/>
    <property type="match status" value="1"/>
</dbReference>
<name>A0A849SDZ1_UNCEI</name>
<accession>A0A849SDZ1</accession>
<reference evidence="1 2" key="1">
    <citation type="submission" date="2020-04" db="EMBL/GenBank/DDBJ databases">
        <title>Metagenomic profiling of ammonia- and methane-oxidizing microorganisms in a Dutch drinking water treatment plant.</title>
        <authorList>
            <person name="Poghosyan L."/>
            <person name="Leucker S."/>
        </authorList>
    </citation>
    <scope>NUCLEOTIDE SEQUENCE [LARGE SCALE GENOMIC DNA]</scope>
    <source>
        <strain evidence="1">S-RSF-IL-03</strain>
    </source>
</reference>
<dbReference type="EMBL" id="JABFRW010000008">
    <property type="protein sequence ID" value="NOT32701.1"/>
    <property type="molecule type" value="Genomic_DNA"/>
</dbReference>
<protein>
    <submittedName>
        <fullName evidence="1">Aldolase</fullName>
    </submittedName>
</protein>
<dbReference type="InterPro" id="IPR000771">
    <property type="entry name" value="FBA_II"/>
</dbReference>
<gene>
    <name evidence="1" type="ORF">HOP12_00860</name>
</gene>
<evidence type="ECO:0000313" key="1">
    <source>
        <dbReference type="EMBL" id="NOT32701.1"/>
    </source>
</evidence>
<dbReference type="SUPFAM" id="SSF51569">
    <property type="entry name" value="Aldolase"/>
    <property type="match status" value="1"/>
</dbReference>
<dbReference type="InterPro" id="IPR050246">
    <property type="entry name" value="Class_II_FBP_aldolase"/>
</dbReference>
<dbReference type="PANTHER" id="PTHR30304">
    <property type="entry name" value="D-TAGATOSE-1,6-BISPHOSPHATE ALDOLASE"/>
    <property type="match status" value="1"/>
</dbReference>
<dbReference type="AlphaFoldDB" id="A0A849SDZ1"/>
<dbReference type="Proteomes" id="UP000580839">
    <property type="component" value="Unassembled WGS sequence"/>
</dbReference>
<dbReference type="GO" id="GO:0005975">
    <property type="term" value="P:carbohydrate metabolic process"/>
    <property type="evidence" value="ECO:0007669"/>
    <property type="project" value="InterPro"/>
</dbReference>